<proteinExistence type="predicted"/>
<evidence type="ECO:0000313" key="2">
    <source>
        <dbReference type="WBParaSite" id="Pan_g17650.t1"/>
    </source>
</evidence>
<accession>A0A7E4V9A0</accession>
<dbReference type="WBParaSite" id="Pan_g17650.t1">
    <property type="protein sequence ID" value="Pan_g17650.t1"/>
    <property type="gene ID" value="Pan_g17650"/>
</dbReference>
<reference evidence="1" key="1">
    <citation type="journal article" date="2013" name="Genetics">
        <title>The draft genome and transcriptome of Panagrellus redivivus are shaped by the harsh demands of a free-living lifestyle.</title>
        <authorList>
            <person name="Srinivasan J."/>
            <person name="Dillman A.R."/>
            <person name="Macchietto M.G."/>
            <person name="Heikkinen L."/>
            <person name="Lakso M."/>
            <person name="Fracchia K.M."/>
            <person name="Antoshechkin I."/>
            <person name="Mortazavi A."/>
            <person name="Wong G."/>
            <person name="Sternberg P.W."/>
        </authorList>
    </citation>
    <scope>NUCLEOTIDE SEQUENCE [LARGE SCALE GENOMIC DNA]</scope>
    <source>
        <strain evidence="1">MT8872</strain>
    </source>
</reference>
<dbReference type="AlphaFoldDB" id="A0A7E4V9A0"/>
<keyword evidence="1" id="KW-1185">Reference proteome</keyword>
<sequence length="270" mass="31024">MPYPLADLPYGLRCRLGELATPAERYYLQVAAGSKTICPPRLQPVQEAYWATIAKKNDTLVTTFSFNKPSEELLDNSNLLQIRRALMFDELNETDLTMEVLTIPSRPIELSIYYCKPSPAFIKKVASLTRANVYAMQVVEADDIMVPDGIITPICLSTVFTAFPRLERLHLHKVLPVSWMPKLDLPQTTQLKQLVAYLEGVEAIIGLDFYQFFKKQAKEFQMELHFLNVLEEISELNTILTYYFIPGKFYGADLKIRVCGRFDYYDLKEN</sequence>
<evidence type="ECO:0000313" key="1">
    <source>
        <dbReference type="Proteomes" id="UP000492821"/>
    </source>
</evidence>
<reference evidence="2" key="2">
    <citation type="submission" date="2020-10" db="UniProtKB">
        <authorList>
            <consortium name="WormBaseParasite"/>
        </authorList>
    </citation>
    <scope>IDENTIFICATION</scope>
</reference>
<organism evidence="1 2">
    <name type="scientific">Panagrellus redivivus</name>
    <name type="common">Microworm</name>
    <dbReference type="NCBI Taxonomy" id="6233"/>
    <lineage>
        <taxon>Eukaryota</taxon>
        <taxon>Metazoa</taxon>
        <taxon>Ecdysozoa</taxon>
        <taxon>Nematoda</taxon>
        <taxon>Chromadorea</taxon>
        <taxon>Rhabditida</taxon>
        <taxon>Tylenchina</taxon>
        <taxon>Panagrolaimomorpha</taxon>
        <taxon>Panagrolaimoidea</taxon>
        <taxon>Panagrolaimidae</taxon>
        <taxon>Panagrellus</taxon>
    </lineage>
</organism>
<name>A0A7E4V9A0_PANRE</name>
<dbReference type="Proteomes" id="UP000492821">
    <property type="component" value="Unassembled WGS sequence"/>
</dbReference>
<protein>
    <submittedName>
        <fullName evidence="2">FTH domain-containing protein</fullName>
    </submittedName>
</protein>